<dbReference type="Gene3D" id="2.40.128.110">
    <property type="entry name" value="Lipid/polyisoprenoid-binding, YceI-like"/>
    <property type="match status" value="1"/>
</dbReference>
<protein>
    <submittedName>
        <fullName evidence="1">YceI family protein</fullName>
    </submittedName>
</protein>
<organism evidence="1 2">
    <name type="scientific">Algoriphagus formosus</name>
    <dbReference type="NCBI Taxonomy" id="2007308"/>
    <lineage>
        <taxon>Bacteria</taxon>
        <taxon>Pseudomonadati</taxon>
        <taxon>Bacteroidota</taxon>
        <taxon>Cytophagia</taxon>
        <taxon>Cytophagales</taxon>
        <taxon>Cyclobacteriaceae</taxon>
        <taxon>Algoriphagus</taxon>
    </lineage>
</organism>
<dbReference type="EMBL" id="SMUW01000032">
    <property type="protein sequence ID" value="TDK45389.1"/>
    <property type="molecule type" value="Genomic_DNA"/>
</dbReference>
<dbReference type="RefSeq" id="WP_133390458.1">
    <property type="nucleotide sequence ID" value="NZ_SMUW01000032.1"/>
</dbReference>
<proteinExistence type="predicted"/>
<evidence type="ECO:0000313" key="2">
    <source>
        <dbReference type="Proteomes" id="UP000295438"/>
    </source>
</evidence>
<sequence>MKTLLLILVSFLFSISSIPKEKKVNQWLVSSQSTVSIEGKTNINSFECQSMNYHGNDILEEEIIPGEQTAIWSGELTLKSQNFDCFNRMMTKDFHKTVKAEEHPEIQVRFLDLKRENLNTGKEKLSGNVEITLAGTCRRFPISCQLTTKENGKTFLLGAQEVTFSDFQLDPPIKFLGTVKVENSINVKFGLVLEKI</sequence>
<dbReference type="Proteomes" id="UP000295438">
    <property type="component" value="Unassembled WGS sequence"/>
</dbReference>
<dbReference type="InterPro" id="IPR036761">
    <property type="entry name" value="TTHA0802/YceI-like_sf"/>
</dbReference>
<evidence type="ECO:0000313" key="1">
    <source>
        <dbReference type="EMBL" id="TDK45389.1"/>
    </source>
</evidence>
<comment type="caution">
    <text evidence="1">The sequence shown here is derived from an EMBL/GenBank/DDBJ whole genome shotgun (WGS) entry which is preliminary data.</text>
</comment>
<accession>A0A4R5V103</accession>
<name>A0A4R5V103_9BACT</name>
<reference evidence="1 2" key="1">
    <citation type="submission" date="2019-03" db="EMBL/GenBank/DDBJ databases">
        <title>Algoriphagus aquimaris sp. nov., isolated form marine sediment in Pohang, Korea.</title>
        <authorList>
            <person name="Kim J."/>
            <person name="Yoon S.-H."/>
            <person name="Lee S.-S."/>
        </authorList>
    </citation>
    <scope>NUCLEOTIDE SEQUENCE [LARGE SCALE GENOMIC DNA]</scope>
    <source>
        <strain evidence="1 2">F21</strain>
    </source>
</reference>
<keyword evidence="2" id="KW-1185">Reference proteome</keyword>
<dbReference type="AlphaFoldDB" id="A0A4R5V103"/>
<gene>
    <name evidence="1" type="ORF">E1898_07805</name>
</gene>